<dbReference type="InterPro" id="IPR036568">
    <property type="entry name" value="GGCT-like_sf"/>
</dbReference>
<dbReference type="Gene3D" id="3.10.490.10">
    <property type="entry name" value="Gamma-glutamyl cyclotransferase-like"/>
    <property type="match status" value="1"/>
</dbReference>
<dbReference type="CDD" id="cd06661">
    <property type="entry name" value="GGCT_like"/>
    <property type="match status" value="1"/>
</dbReference>
<feature type="region of interest" description="Disordered" evidence="3">
    <location>
        <begin position="133"/>
        <end position="155"/>
    </location>
</feature>
<feature type="domain" description="Gamma-glutamylcyclotransferase AIG2-like" evidence="4">
    <location>
        <begin position="14"/>
        <end position="142"/>
    </location>
</feature>
<accession>A0A2K3UZS9</accession>
<dbReference type="GO" id="GO:0016740">
    <property type="term" value="F:transferase activity"/>
    <property type="evidence" value="ECO:0007669"/>
    <property type="project" value="UniProtKB-KW"/>
</dbReference>
<dbReference type="InterPro" id="IPR009288">
    <property type="entry name" value="AIG2-like_dom"/>
</dbReference>
<evidence type="ECO:0000256" key="1">
    <source>
        <dbReference type="ARBA" id="ARBA00022679"/>
    </source>
</evidence>
<evidence type="ECO:0000313" key="6">
    <source>
        <dbReference type="Proteomes" id="UP000236379"/>
    </source>
</evidence>
<feature type="compositionally biased region" description="Basic and acidic residues" evidence="3">
    <location>
        <begin position="140"/>
        <end position="155"/>
    </location>
</feature>
<evidence type="ECO:0000256" key="3">
    <source>
        <dbReference type="SAM" id="MobiDB-lite"/>
    </source>
</evidence>
<protein>
    <recommendedName>
        <fullName evidence="2">Putative gamma-glutamylcyclotransferase</fullName>
    </recommendedName>
</protein>
<dbReference type="OrthoDB" id="8538589at2"/>
<evidence type="ECO:0000256" key="2">
    <source>
        <dbReference type="ARBA" id="ARBA00030602"/>
    </source>
</evidence>
<sequence>MTDATHPPRLLTTVFVYGTLMPGERNDHVARQGGAFTVRPATLRGFRLLHLRPEAYPGIVPAGPEQVVRGHALTYAPHDWPRALPFLDALEGTDDTPPLYTREQVVLTVEDAPEIPAWVYIYARADRLARPGVEPVPSGDWRDAAERRLPPGGDR</sequence>
<gene>
    <name evidence="5" type="ORF">CVO96_12265</name>
</gene>
<dbReference type="RefSeq" id="WP_103312479.1">
    <property type="nucleotide sequence ID" value="NZ_PPPD01000001.1"/>
</dbReference>
<dbReference type="SUPFAM" id="SSF110857">
    <property type="entry name" value="Gamma-glutamyl cyclotransferase-like"/>
    <property type="match status" value="1"/>
</dbReference>
<name>A0A2K3UZS9_9DEIO</name>
<keyword evidence="1" id="KW-0808">Transferase</keyword>
<dbReference type="PANTHER" id="PTHR31544:SF2">
    <property type="entry name" value="AIG2-LIKE PROTEIN D"/>
    <property type="match status" value="1"/>
</dbReference>
<keyword evidence="6" id="KW-1185">Reference proteome</keyword>
<dbReference type="PANTHER" id="PTHR31544">
    <property type="entry name" value="AIG2-LIKE PROTEIN D"/>
    <property type="match status" value="1"/>
</dbReference>
<dbReference type="AlphaFoldDB" id="A0A2K3UZS9"/>
<dbReference type="Proteomes" id="UP000236379">
    <property type="component" value="Unassembled WGS sequence"/>
</dbReference>
<reference evidence="5 6" key="1">
    <citation type="submission" date="2018-01" db="EMBL/GenBank/DDBJ databases">
        <title>Deinococcus koreensis sp. nov., a radiation-resistant bacterium isolated from river water.</title>
        <authorList>
            <person name="Choi A."/>
        </authorList>
    </citation>
    <scope>NUCLEOTIDE SEQUENCE [LARGE SCALE GENOMIC DNA]</scope>
    <source>
        <strain evidence="5 6">SJW1-2</strain>
    </source>
</reference>
<evidence type="ECO:0000313" key="5">
    <source>
        <dbReference type="EMBL" id="PNY82040.1"/>
    </source>
</evidence>
<dbReference type="EMBL" id="PPPD01000001">
    <property type="protein sequence ID" value="PNY82040.1"/>
    <property type="molecule type" value="Genomic_DNA"/>
</dbReference>
<comment type="caution">
    <text evidence="5">The sequence shown here is derived from an EMBL/GenBank/DDBJ whole genome shotgun (WGS) entry which is preliminary data.</text>
</comment>
<proteinExistence type="predicted"/>
<dbReference type="Pfam" id="PF06094">
    <property type="entry name" value="GGACT"/>
    <property type="match status" value="1"/>
</dbReference>
<dbReference type="InterPro" id="IPR013024">
    <property type="entry name" value="GGCT-like"/>
</dbReference>
<organism evidence="5 6">
    <name type="scientific">Deinococcus koreensis</name>
    <dbReference type="NCBI Taxonomy" id="2054903"/>
    <lineage>
        <taxon>Bacteria</taxon>
        <taxon>Thermotogati</taxon>
        <taxon>Deinococcota</taxon>
        <taxon>Deinococci</taxon>
        <taxon>Deinococcales</taxon>
        <taxon>Deinococcaceae</taxon>
        <taxon>Deinococcus</taxon>
    </lineage>
</organism>
<evidence type="ECO:0000259" key="4">
    <source>
        <dbReference type="Pfam" id="PF06094"/>
    </source>
</evidence>
<dbReference type="InterPro" id="IPR045038">
    <property type="entry name" value="AIG2-like"/>
</dbReference>